<name>A0ABR2A3L5_9ROSI</name>
<accession>A0ABR2A3L5</accession>
<feature type="transmembrane region" description="Helical" evidence="1">
    <location>
        <begin position="36"/>
        <end position="55"/>
    </location>
</feature>
<proteinExistence type="predicted"/>
<organism evidence="2 3">
    <name type="scientific">Hibiscus sabdariffa</name>
    <name type="common">roselle</name>
    <dbReference type="NCBI Taxonomy" id="183260"/>
    <lineage>
        <taxon>Eukaryota</taxon>
        <taxon>Viridiplantae</taxon>
        <taxon>Streptophyta</taxon>
        <taxon>Embryophyta</taxon>
        <taxon>Tracheophyta</taxon>
        <taxon>Spermatophyta</taxon>
        <taxon>Magnoliopsida</taxon>
        <taxon>eudicotyledons</taxon>
        <taxon>Gunneridae</taxon>
        <taxon>Pentapetalae</taxon>
        <taxon>rosids</taxon>
        <taxon>malvids</taxon>
        <taxon>Malvales</taxon>
        <taxon>Malvaceae</taxon>
        <taxon>Malvoideae</taxon>
        <taxon>Hibiscus</taxon>
    </lineage>
</organism>
<keyword evidence="3" id="KW-1185">Reference proteome</keyword>
<keyword evidence="1" id="KW-0812">Transmembrane</keyword>
<keyword evidence="1" id="KW-1133">Transmembrane helix</keyword>
<sequence length="106" mass="11974">MTGENGLFGCHILIFAWEAMWELSQNQSGHWHWGHSVSQCLYICMPLLFWLKHISVIHGPYLDGVFLVCHPASKALSMLPVVAIVGHMPLSLSLYLCFILDPSFSF</sequence>
<evidence type="ECO:0000313" key="2">
    <source>
        <dbReference type="EMBL" id="KAK8487627.1"/>
    </source>
</evidence>
<evidence type="ECO:0000313" key="3">
    <source>
        <dbReference type="Proteomes" id="UP001396334"/>
    </source>
</evidence>
<dbReference type="Proteomes" id="UP001396334">
    <property type="component" value="Unassembled WGS sequence"/>
</dbReference>
<protein>
    <submittedName>
        <fullName evidence="2">Uncharacterized protein</fullName>
    </submittedName>
</protein>
<comment type="caution">
    <text evidence="2">The sequence shown here is derived from an EMBL/GenBank/DDBJ whole genome shotgun (WGS) entry which is preliminary data.</text>
</comment>
<reference evidence="2 3" key="1">
    <citation type="journal article" date="2024" name="G3 (Bethesda)">
        <title>Genome assembly of Hibiscus sabdariffa L. provides insights into metabolisms of medicinal natural products.</title>
        <authorList>
            <person name="Kim T."/>
        </authorList>
    </citation>
    <scope>NUCLEOTIDE SEQUENCE [LARGE SCALE GENOMIC DNA]</scope>
    <source>
        <strain evidence="2">TK-2024</strain>
        <tissue evidence="2">Old leaves</tissue>
    </source>
</reference>
<dbReference type="EMBL" id="JBBPBN010000386">
    <property type="protein sequence ID" value="KAK8487627.1"/>
    <property type="molecule type" value="Genomic_DNA"/>
</dbReference>
<gene>
    <name evidence="2" type="ORF">V6N11_061611</name>
</gene>
<keyword evidence="1" id="KW-0472">Membrane</keyword>
<feature type="transmembrane region" description="Helical" evidence="1">
    <location>
        <begin position="75"/>
        <end position="100"/>
    </location>
</feature>
<evidence type="ECO:0000256" key="1">
    <source>
        <dbReference type="SAM" id="Phobius"/>
    </source>
</evidence>